<dbReference type="Pfam" id="PF06097">
    <property type="entry name" value="DUF945"/>
    <property type="match status" value="1"/>
</dbReference>
<protein>
    <submittedName>
        <fullName evidence="1">YdgA family protein</fullName>
    </submittedName>
</protein>
<proteinExistence type="predicted"/>
<dbReference type="RefSeq" id="WP_229160134.1">
    <property type="nucleotide sequence ID" value="NZ_JAJEWP010000002.1"/>
</dbReference>
<name>A0ABS8G9Y6_9ALTE</name>
<organism evidence="1 2">
    <name type="scientific">Fluctibacter halophilus</name>
    <dbReference type="NCBI Taxonomy" id="226011"/>
    <lineage>
        <taxon>Bacteria</taxon>
        <taxon>Pseudomonadati</taxon>
        <taxon>Pseudomonadota</taxon>
        <taxon>Gammaproteobacteria</taxon>
        <taxon>Alteromonadales</taxon>
        <taxon>Alteromonadaceae</taxon>
        <taxon>Fluctibacter</taxon>
    </lineage>
</organism>
<gene>
    <name evidence="1" type="ORF">LJ739_10240</name>
</gene>
<reference evidence="1 2" key="1">
    <citation type="submission" date="2021-10" db="EMBL/GenBank/DDBJ databases">
        <title>Draft genome of Aestuariibacter halophilus JC2043.</title>
        <authorList>
            <person name="Emsley S.A."/>
            <person name="Pfannmuller K.M."/>
            <person name="Ushijima B."/>
            <person name="Saw J.H."/>
            <person name="Videau P."/>
        </authorList>
    </citation>
    <scope>NUCLEOTIDE SEQUENCE [LARGE SCALE GENOMIC DNA]</scope>
    <source>
        <strain evidence="1 2">JC2043</strain>
    </source>
</reference>
<dbReference type="Proteomes" id="UP001520878">
    <property type="component" value="Unassembled WGS sequence"/>
</dbReference>
<comment type="caution">
    <text evidence="1">The sequence shown here is derived from an EMBL/GenBank/DDBJ whole genome shotgun (WGS) entry which is preliminary data.</text>
</comment>
<dbReference type="InterPro" id="IPR010352">
    <property type="entry name" value="DUF945"/>
</dbReference>
<sequence>MKKALIGGFLVVLAIAITPLLTGYQARLALGQGVTALSQQTQLHAVIDTVDAQWRHSYLTFNVTFSLSGEEPLHVPVKVDLQHGPVLSDSDIALSRAVITVDGDQLRDTLLWDKQSALYTLTLTQRLDGSLSWQDTLAPFTFSDDSNDTTLAFSGYQGSGRSEQQTTTYRGHSDVTYFRQQETLLALRDMNLTGWFDSDMPRLLTGGVVPGEFVVQLGKFDLQADPVVQIDGLQYATRGDVDISSDRIDMTLDINADRVTLDRYEITDMALQVSVKNLMQALFDALKQRNADAALVGNSQPMQVDGPLREALLQQLQRAPTLAIPTLTMNLPEGQLSASGSATVKDVIALPQQQDIAAFWYQHLVADAQITTRLPVARALARHYVKHQMALAMKNSEQPSEAQYEGMLAYNTQMLLDGLVQQGLLQRDEENIKSEFSLQDGEAILNGNRIPLPAPSPDSPTDEQ</sequence>
<evidence type="ECO:0000313" key="2">
    <source>
        <dbReference type="Proteomes" id="UP001520878"/>
    </source>
</evidence>
<accession>A0ABS8G9Y6</accession>
<evidence type="ECO:0000313" key="1">
    <source>
        <dbReference type="EMBL" id="MCC2616620.1"/>
    </source>
</evidence>
<keyword evidence="2" id="KW-1185">Reference proteome</keyword>
<dbReference type="EMBL" id="JAJEWP010000002">
    <property type="protein sequence ID" value="MCC2616620.1"/>
    <property type="molecule type" value="Genomic_DNA"/>
</dbReference>